<accession>A0A161GUF0</accession>
<organism evidence="1 2">
    <name type="scientific">Pseudomonas fluorescens</name>
    <dbReference type="NCBI Taxonomy" id="294"/>
    <lineage>
        <taxon>Bacteria</taxon>
        <taxon>Pseudomonadati</taxon>
        <taxon>Pseudomonadota</taxon>
        <taxon>Gammaproteobacteria</taxon>
        <taxon>Pseudomonadales</taxon>
        <taxon>Pseudomonadaceae</taxon>
        <taxon>Pseudomonas</taxon>
    </lineage>
</organism>
<dbReference type="Proteomes" id="UP000076083">
    <property type="component" value="Chromosome"/>
</dbReference>
<reference evidence="2" key="1">
    <citation type="submission" date="2016-04" db="EMBL/GenBank/DDBJ databases">
        <authorList>
            <person name="Ray J."/>
            <person name="Price M."/>
            <person name="Deutschbauer A."/>
        </authorList>
    </citation>
    <scope>NUCLEOTIDE SEQUENCE [LARGE SCALE GENOMIC DNA]</scope>
    <source>
        <strain evidence="2">FW300-N2E2</strain>
    </source>
</reference>
<evidence type="ECO:0000313" key="2">
    <source>
        <dbReference type="Proteomes" id="UP000076083"/>
    </source>
</evidence>
<dbReference type="InterPro" id="IPR005358">
    <property type="entry name" value="Puta_zinc/iron-chelating_dom"/>
</dbReference>
<proteinExistence type="predicted"/>
<name>A0A161GUF0_PSEFL</name>
<evidence type="ECO:0000313" key="1">
    <source>
        <dbReference type="EMBL" id="AMZ75253.1"/>
    </source>
</evidence>
<gene>
    <name evidence="1" type="ORF">TK06_05090</name>
</gene>
<dbReference type="EMBL" id="CP015225">
    <property type="protein sequence ID" value="AMZ75253.1"/>
    <property type="molecule type" value="Genomic_DNA"/>
</dbReference>
<dbReference type="Pfam" id="PF03692">
    <property type="entry name" value="CxxCxxCC"/>
    <property type="match status" value="1"/>
</dbReference>
<dbReference type="PANTHER" id="PTHR35866:SF2">
    <property type="entry name" value="YKGJ FAMILY CYSTEINE CLUSTER PROTEIN"/>
    <property type="match status" value="1"/>
</dbReference>
<protein>
    <submittedName>
        <fullName evidence="1">Fe-S oxidoreductase</fullName>
    </submittedName>
</protein>
<dbReference type="PANTHER" id="PTHR35866">
    <property type="entry name" value="PUTATIVE-RELATED"/>
    <property type="match status" value="1"/>
</dbReference>
<dbReference type="AlphaFoldDB" id="A0A161GUF0"/>
<sequence length="256" mass="27635">MPLVTTGGGTGKNAIQYTCVTCGICCKGRLIPLTVKEAEQWLARGNDVAILLEAFSLSSGGAQSPEYQHNASRAGKVTAGDNNLNVIAIFAGNALNQCPSLREDNLCGIYEERPLVCRIYPMEINPFIELKAENKICPPESWGSGEIICSDGEANPPLKLLINQSKQADVKDAAVKVEICEFLGMTVASWKGDGLAVYFPKRDVLLAAILASGMRPARSKSQWAVRTDNLELRHQLQGAGVPLAHEDASDYIYQAL</sequence>
<reference evidence="1 2" key="2">
    <citation type="journal article" date="2018" name="Nature">
        <title>Mutant phenotypes for thousands of bacterial genes of unknown function.</title>
        <authorList>
            <person name="Price M.N."/>
            <person name="Wetmore K.M."/>
            <person name="Waters R.J."/>
            <person name="Callaghan M."/>
            <person name="Ray J."/>
            <person name="Liu H."/>
            <person name="Kuehl J.V."/>
            <person name="Melnyk R.A."/>
            <person name="Lamson J.S."/>
            <person name="Suh Y."/>
            <person name="Carlson H.K."/>
            <person name="Esquivel Z."/>
            <person name="Sadeeshkumar H."/>
            <person name="Chakraborty R."/>
            <person name="Zane G.M."/>
            <person name="Rubin B.E."/>
            <person name="Wall J.D."/>
            <person name="Visel A."/>
            <person name="Bristow J."/>
            <person name="Blow M.J."/>
            <person name="Arkin A.P."/>
            <person name="Deutschbauer A.M."/>
        </authorList>
    </citation>
    <scope>NUCLEOTIDE SEQUENCE [LARGE SCALE GENOMIC DNA]</scope>
    <source>
        <strain evidence="1 2">FW300-N2E2</strain>
    </source>
</reference>